<proteinExistence type="predicted"/>
<accession>A0A0M8P2T7</accession>
<evidence type="ECO:0000313" key="3">
    <source>
        <dbReference type="Proteomes" id="UP000037696"/>
    </source>
</evidence>
<sequence length="140" mass="15810">MGGARTSTLAQASLPSGNNFSDSTSASRGSKTTTNLPPYQSSYSPFLGESFDFIVPRDAQILRPRSLEDINDVIEELKDEFDRHNLDAYTPRPSQYIWITSFGFNSDPTGSIQIQFRFTSDLIYSRSPYTYIVNPILYLF</sequence>
<keyword evidence="3" id="KW-1185">Reference proteome</keyword>
<organism evidence="2 3">
    <name type="scientific">Penicillium nordicum</name>
    <dbReference type="NCBI Taxonomy" id="229535"/>
    <lineage>
        <taxon>Eukaryota</taxon>
        <taxon>Fungi</taxon>
        <taxon>Dikarya</taxon>
        <taxon>Ascomycota</taxon>
        <taxon>Pezizomycotina</taxon>
        <taxon>Eurotiomycetes</taxon>
        <taxon>Eurotiomycetidae</taxon>
        <taxon>Eurotiales</taxon>
        <taxon>Aspergillaceae</taxon>
        <taxon>Penicillium</taxon>
    </lineage>
</organism>
<dbReference type="EMBL" id="LHQQ01000064">
    <property type="protein sequence ID" value="KOS44286.1"/>
    <property type="molecule type" value="Genomic_DNA"/>
</dbReference>
<dbReference type="AlphaFoldDB" id="A0A0M8P2T7"/>
<dbReference type="Proteomes" id="UP000037696">
    <property type="component" value="Unassembled WGS sequence"/>
</dbReference>
<gene>
    <name evidence="2" type="ORF">ACN38_g4788</name>
</gene>
<reference evidence="2 3" key="1">
    <citation type="submission" date="2015-08" db="EMBL/GenBank/DDBJ databases">
        <title>Genome sequencing of Penicillium nordicum.</title>
        <authorList>
            <person name="Nguyen H.D."/>
            <person name="Seifert K.A."/>
        </authorList>
    </citation>
    <scope>NUCLEOTIDE SEQUENCE [LARGE SCALE GENOMIC DNA]</scope>
    <source>
        <strain evidence="2 3">DAOMC 185683</strain>
    </source>
</reference>
<feature type="region of interest" description="Disordered" evidence="1">
    <location>
        <begin position="1"/>
        <end position="41"/>
    </location>
</feature>
<comment type="caution">
    <text evidence="2">The sequence shown here is derived from an EMBL/GenBank/DDBJ whole genome shotgun (WGS) entry which is preliminary data.</text>
</comment>
<name>A0A0M8P2T7_9EURO</name>
<protein>
    <submittedName>
        <fullName evidence="2">Uncharacterized protein</fullName>
    </submittedName>
</protein>
<evidence type="ECO:0000256" key="1">
    <source>
        <dbReference type="SAM" id="MobiDB-lite"/>
    </source>
</evidence>
<evidence type="ECO:0000313" key="2">
    <source>
        <dbReference type="EMBL" id="KOS44286.1"/>
    </source>
</evidence>